<accession>A0A5R9FHM1</accession>
<feature type="domain" description="STAS" evidence="4">
    <location>
        <begin position="53"/>
        <end position="156"/>
    </location>
</feature>
<evidence type="ECO:0000313" key="5">
    <source>
        <dbReference type="EMBL" id="TLS41600.1"/>
    </source>
</evidence>
<dbReference type="Gene3D" id="3.30.750.24">
    <property type="entry name" value="STAS domain"/>
    <property type="match status" value="1"/>
</dbReference>
<evidence type="ECO:0000259" key="4">
    <source>
        <dbReference type="PROSITE" id="PS50801"/>
    </source>
</evidence>
<evidence type="ECO:0000256" key="1">
    <source>
        <dbReference type="ARBA" id="ARBA00009013"/>
    </source>
</evidence>
<keyword evidence="6" id="KW-1185">Reference proteome</keyword>
<dbReference type="GO" id="GO:0043856">
    <property type="term" value="F:anti-sigma factor antagonist activity"/>
    <property type="evidence" value="ECO:0007669"/>
    <property type="project" value="InterPro"/>
</dbReference>
<proteinExistence type="inferred from homology"/>
<comment type="caution">
    <text evidence="5">The sequence shown here is derived from an EMBL/GenBank/DDBJ whole genome shotgun (WGS) entry which is preliminary data.</text>
</comment>
<dbReference type="Proteomes" id="UP000305906">
    <property type="component" value="Unassembled WGS sequence"/>
</dbReference>
<organism evidence="5 6">
    <name type="scientific">Streptomyces montanus</name>
    <dbReference type="NCBI Taxonomy" id="2580423"/>
    <lineage>
        <taxon>Bacteria</taxon>
        <taxon>Bacillati</taxon>
        <taxon>Actinomycetota</taxon>
        <taxon>Actinomycetes</taxon>
        <taxon>Kitasatosporales</taxon>
        <taxon>Streptomycetaceae</taxon>
        <taxon>Streptomyces</taxon>
    </lineage>
</organism>
<dbReference type="EMBL" id="VBZC01000053">
    <property type="protein sequence ID" value="TLS41600.1"/>
    <property type="molecule type" value="Genomic_DNA"/>
</dbReference>
<dbReference type="InterPro" id="IPR036513">
    <property type="entry name" value="STAS_dom_sf"/>
</dbReference>
<feature type="region of interest" description="Disordered" evidence="3">
    <location>
        <begin position="1"/>
        <end position="24"/>
    </location>
</feature>
<evidence type="ECO:0000313" key="6">
    <source>
        <dbReference type="Proteomes" id="UP000305906"/>
    </source>
</evidence>
<dbReference type="AlphaFoldDB" id="A0A5R9FHM1"/>
<reference evidence="5 6" key="1">
    <citation type="submission" date="2019-05" db="EMBL/GenBank/DDBJ databases">
        <title>Streptomyces sp. NEAU-C151, a novel actinomycete isolated from soil.</title>
        <authorList>
            <person name="Han L."/>
            <person name="Jiang H."/>
        </authorList>
    </citation>
    <scope>NUCLEOTIDE SEQUENCE [LARGE SCALE GENOMIC DNA]</scope>
    <source>
        <strain evidence="5 6">NEAU-C151</strain>
    </source>
</reference>
<sequence length="169" mass="18404">MSGTGYRNSRRRFEGNPGSGARTGIALRRIKEPEAQEAAMAMTLFLASHWEKNGWAVMEVRGILDTGTAPELRDSVASVIKEGRHPLRLIVDLSELSYTDVDGLSTLMAVRTLLREGKGELRLVCPEGRVLRILQISRLAHAVPVYPTLGAALAVTRTAGADRTRGAVR</sequence>
<protein>
    <recommendedName>
        <fullName evidence="2">Anti-sigma factor antagonist</fullName>
    </recommendedName>
</protein>
<dbReference type="PROSITE" id="PS50801">
    <property type="entry name" value="STAS"/>
    <property type="match status" value="1"/>
</dbReference>
<evidence type="ECO:0000256" key="3">
    <source>
        <dbReference type="SAM" id="MobiDB-lite"/>
    </source>
</evidence>
<dbReference type="InterPro" id="IPR003658">
    <property type="entry name" value="Anti-sigma_ant"/>
</dbReference>
<evidence type="ECO:0000256" key="2">
    <source>
        <dbReference type="RuleBase" id="RU003749"/>
    </source>
</evidence>
<dbReference type="SUPFAM" id="SSF52091">
    <property type="entry name" value="SpoIIaa-like"/>
    <property type="match status" value="1"/>
</dbReference>
<dbReference type="NCBIfam" id="TIGR00377">
    <property type="entry name" value="ant_ant_sig"/>
    <property type="match status" value="1"/>
</dbReference>
<dbReference type="Pfam" id="PF01740">
    <property type="entry name" value="STAS"/>
    <property type="match status" value="1"/>
</dbReference>
<dbReference type="PANTHER" id="PTHR33495">
    <property type="entry name" value="ANTI-SIGMA FACTOR ANTAGONIST TM_1081-RELATED-RELATED"/>
    <property type="match status" value="1"/>
</dbReference>
<gene>
    <name evidence="5" type="ORF">FE633_35455</name>
</gene>
<dbReference type="PANTHER" id="PTHR33495:SF2">
    <property type="entry name" value="ANTI-SIGMA FACTOR ANTAGONIST TM_1081-RELATED"/>
    <property type="match status" value="1"/>
</dbReference>
<dbReference type="CDD" id="cd07043">
    <property type="entry name" value="STAS_anti-anti-sigma_factors"/>
    <property type="match status" value="1"/>
</dbReference>
<name>A0A5R9FHM1_9ACTN</name>
<dbReference type="InterPro" id="IPR002645">
    <property type="entry name" value="STAS_dom"/>
</dbReference>
<comment type="similarity">
    <text evidence="1 2">Belongs to the anti-sigma-factor antagonist family.</text>
</comment>